<name>A0AAJ0EN54_9PEZI</name>
<sequence length="172" mass="19463">MRATSDPDSRLVFRRPSPAHLTKMGYESYSACRIEICICSVYIPRAVPYRITISPLISNSSVPWDNSALRKRKAPSHPTRNQNRPPGQGISHQEGRLRFAPRNRMANLGARRELPSVWYGLVQLSTLSLLQLPLQCALRQMRPVTQLRTAMALCRGIPTSPHPVSKLINRLR</sequence>
<evidence type="ECO:0000256" key="1">
    <source>
        <dbReference type="SAM" id="MobiDB-lite"/>
    </source>
</evidence>
<proteinExistence type="predicted"/>
<dbReference type="EMBL" id="JAHMHR010000060">
    <property type="protein sequence ID" value="KAK1659430.1"/>
    <property type="molecule type" value="Genomic_DNA"/>
</dbReference>
<evidence type="ECO:0000313" key="2">
    <source>
        <dbReference type="EMBL" id="KAK1659430.1"/>
    </source>
</evidence>
<protein>
    <submittedName>
        <fullName evidence="2">Uncharacterized protein</fullName>
    </submittedName>
</protein>
<evidence type="ECO:0000313" key="3">
    <source>
        <dbReference type="Proteomes" id="UP001224890"/>
    </source>
</evidence>
<reference evidence="2" key="1">
    <citation type="submission" date="2021-06" db="EMBL/GenBank/DDBJ databases">
        <title>Comparative genomics, transcriptomics and evolutionary studies reveal genomic signatures of adaptation to plant cell wall in hemibiotrophic fungi.</title>
        <authorList>
            <consortium name="DOE Joint Genome Institute"/>
            <person name="Baroncelli R."/>
            <person name="Diaz J.F."/>
            <person name="Benocci T."/>
            <person name="Peng M."/>
            <person name="Battaglia E."/>
            <person name="Haridas S."/>
            <person name="Andreopoulos W."/>
            <person name="Labutti K."/>
            <person name="Pangilinan J."/>
            <person name="Floch G.L."/>
            <person name="Makela M.R."/>
            <person name="Henrissat B."/>
            <person name="Grigoriev I.V."/>
            <person name="Crouch J.A."/>
            <person name="De Vries R.P."/>
            <person name="Sukno S.A."/>
            <person name="Thon M.R."/>
        </authorList>
    </citation>
    <scope>NUCLEOTIDE SEQUENCE</scope>
    <source>
        <strain evidence="2">CBS 193.32</strain>
    </source>
</reference>
<keyword evidence="3" id="KW-1185">Reference proteome</keyword>
<comment type="caution">
    <text evidence="2">The sequence shown here is derived from an EMBL/GenBank/DDBJ whole genome shotgun (WGS) entry which is preliminary data.</text>
</comment>
<dbReference type="AlphaFoldDB" id="A0AAJ0EN54"/>
<dbReference type="RefSeq" id="XP_060424194.1">
    <property type="nucleotide sequence ID" value="XM_060567009.1"/>
</dbReference>
<dbReference type="GeneID" id="85451535"/>
<organism evidence="2 3">
    <name type="scientific">Colletotrichum godetiae</name>
    <dbReference type="NCBI Taxonomy" id="1209918"/>
    <lineage>
        <taxon>Eukaryota</taxon>
        <taxon>Fungi</taxon>
        <taxon>Dikarya</taxon>
        <taxon>Ascomycota</taxon>
        <taxon>Pezizomycotina</taxon>
        <taxon>Sordariomycetes</taxon>
        <taxon>Hypocreomycetidae</taxon>
        <taxon>Glomerellales</taxon>
        <taxon>Glomerellaceae</taxon>
        <taxon>Colletotrichum</taxon>
        <taxon>Colletotrichum acutatum species complex</taxon>
    </lineage>
</organism>
<gene>
    <name evidence="2" type="ORF">BDP55DRAFT_355628</name>
</gene>
<feature type="region of interest" description="Disordered" evidence="1">
    <location>
        <begin position="67"/>
        <end position="96"/>
    </location>
</feature>
<accession>A0AAJ0EN54</accession>
<dbReference type="Proteomes" id="UP001224890">
    <property type="component" value="Unassembled WGS sequence"/>
</dbReference>